<feature type="domain" description="Lytic transglycosylase MltA" evidence="6">
    <location>
        <begin position="133"/>
        <end position="290"/>
    </location>
</feature>
<dbReference type="PANTHER" id="PTHR30124">
    <property type="entry name" value="MEMBRANE-BOUND LYTIC MUREIN TRANSGLYCOSYLASE A"/>
    <property type="match status" value="1"/>
</dbReference>
<dbReference type="PIRSF" id="PIRSF019422">
    <property type="entry name" value="MltA"/>
    <property type="match status" value="1"/>
</dbReference>
<reference evidence="7" key="2">
    <citation type="submission" date="2021-08" db="EMBL/GenBank/DDBJ databases">
        <authorList>
            <person name="Tani A."/>
            <person name="Ola A."/>
            <person name="Ogura Y."/>
            <person name="Katsura K."/>
            <person name="Hayashi T."/>
        </authorList>
    </citation>
    <scope>NUCLEOTIDE SEQUENCE</scope>
    <source>
        <strain evidence="7">LMG 23639</strain>
    </source>
</reference>
<dbReference type="InterPro" id="IPR010611">
    <property type="entry name" value="3D_dom"/>
</dbReference>
<evidence type="ECO:0000256" key="1">
    <source>
        <dbReference type="ARBA" id="ARBA00001420"/>
    </source>
</evidence>
<dbReference type="EMBL" id="BPQR01000068">
    <property type="protein sequence ID" value="GJE08238.1"/>
    <property type="molecule type" value="Genomic_DNA"/>
</dbReference>
<evidence type="ECO:0000256" key="3">
    <source>
        <dbReference type="ARBA" id="ARBA00023239"/>
    </source>
</evidence>
<evidence type="ECO:0000256" key="2">
    <source>
        <dbReference type="ARBA" id="ARBA00012587"/>
    </source>
</evidence>
<gene>
    <name evidence="7" type="ORF">AOPFMNJM_3574</name>
</gene>
<comment type="catalytic activity">
    <reaction evidence="1">
        <text>Exolytic cleavage of the (1-&gt;4)-beta-glycosidic linkage between N-acetylmuramic acid (MurNAc) and N-acetylglucosamine (GlcNAc) residues in peptidoglycan, from either the reducing or the non-reducing ends of the peptidoglycan chains, with concomitant formation of a 1,6-anhydrobond in the MurNAc residue.</text>
        <dbReference type="EC" id="4.2.2.n1"/>
    </reaction>
</comment>
<dbReference type="Pfam" id="PF06725">
    <property type="entry name" value="3D"/>
    <property type="match status" value="1"/>
</dbReference>
<dbReference type="Gene3D" id="2.40.40.10">
    <property type="entry name" value="RlpA-like domain"/>
    <property type="match status" value="1"/>
</dbReference>
<dbReference type="EC" id="4.2.2.n1" evidence="2"/>
<organism evidence="7 8">
    <name type="scientific">Methylobacterium jeotgali</name>
    <dbReference type="NCBI Taxonomy" id="381630"/>
    <lineage>
        <taxon>Bacteria</taxon>
        <taxon>Pseudomonadati</taxon>
        <taxon>Pseudomonadota</taxon>
        <taxon>Alphaproteobacteria</taxon>
        <taxon>Hyphomicrobiales</taxon>
        <taxon>Methylobacteriaceae</taxon>
        <taxon>Methylobacterium</taxon>
    </lineage>
</organism>
<accession>A0ABQ4T1U6</accession>
<dbReference type="SMART" id="SM00925">
    <property type="entry name" value="MltA"/>
    <property type="match status" value="1"/>
</dbReference>
<proteinExistence type="predicted"/>
<dbReference type="InterPro" id="IPR005300">
    <property type="entry name" value="MltA_B"/>
</dbReference>
<evidence type="ECO:0000313" key="7">
    <source>
        <dbReference type="EMBL" id="GJE08238.1"/>
    </source>
</evidence>
<reference evidence="7" key="1">
    <citation type="journal article" date="2021" name="Front. Microbiol.">
        <title>Comprehensive Comparative Genomics and Phenotyping of Methylobacterium Species.</title>
        <authorList>
            <person name="Alessa O."/>
            <person name="Ogura Y."/>
            <person name="Fujitani Y."/>
            <person name="Takami H."/>
            <person name="Hayashi T."/>
            <person name="Sahin N."/>
            <person name="Tani A."/>
        </authorList>
    </citation>
    <scope>NUCLEOTIDE SEQUENCE</scope>
    <source>
        <strain evidence="7">LMG 23639</strain>
    </source>
</reference>
<keyword evidence="3" id="KW-0456">Lyase</keyword>
<dbReference type="Pfam" id="PF03562">
    <property type="entry name" value="MltA"/>
    <property type="match status" value="1"/>
</dbReference>
<protein>
    <recommendedName>
        <fullName evidence="2">peptidoglycan lytic exotransglycosylase</fullName>
        <ecNumber evidence="2">4.2.2.n1</ecNumber>
    </recommendedName>
    <alternativeName>
        <fullName evidence="5">Murein hydrolase A</fullName>
    </alternativeName>
</protein>
<sequence length="395" mass="41366">MTSRRARGVGLVLASLLALAGFRGARAEPLRVSDALLEPVATDAIPGFPGPDPATALAHFRALCDAPGKPQLPSGPGLSVDLAEACEAARRTAPEGAASFFTERFEAFRILRPQASDATTRRKGFLTGYFEPELEGALEASADFSTPVLARPDDLVSLEPGETRPGLPEGLRAARAAGEGFEPYPDRAAIEDGALGARARPLLYLRDLVDLFVLQVQGSGRVRLRDGSSLRVLYDGRNGRPYTSVGKLIVTEGHLPLDGLTLARWTGWLRANPETGRRLMRRNASYIFFRTEPVADAALGPPGAAGVPLVPGRSLAVDAGLWRYGLPFWLEGTLPGAGGGEPGRLVIAADTGSAIVGPARGDLYVGTGAAAGAAAGDLRDAVGFVVLIPRRAPAP</sequence>
<dbReference type="CDD" id="cd14485">
    <property type="entry name" value="mltA_like_LT_A"/>
    <property type="match status" value="1"/>
</dbReference>
<evidence type="ECO:0000313" key="8">
    <source>
        <dbReference type="Proteomes" id="UP001055102"/>
    </source>
</evidence>
<dbReference type="SUPFAM" id="SSF50685">
    <property type="entry name" value="Barwin-like endoglucanases"/>
    <property type="match status" value="1"/>
</dbReference>
<dbReference type="Proteomes" id="UP001055102">
    <property type="component" value="Unassembled WGS sequence"/>
</dbReference>
<evidence type="ECO:0000256" key="5">
    <source>
        <dbReference type="ARBA" id="ARBA00030918"/>
    </source>
</evidence>
<dbReference type="InterPro" id="IPR036908">
    <property type="entry name" value="RlpA-like_sf"/>
</dbReference>
<evidence type="ECO:0000259" key="6">
    <source>
        <dbReference type="SMART" id="SM00925"/>
    </source>
</evidence>
<keyword evidence="8" id="KW-1185">Reference proteome</keyword>
<dbReference type="Gene3D" id="2.40.240.50">
    <property type="entry name" value="Barwin-like endoglucanases"/>
    <property type="match status" value="1"/>
</dbReference>
<dbReference type="RefSeq" id="WP_238277803.1">
    <property type="nucleotide sequence ID" value="NZ_BPQR01000068.1"/>
</dbReference>
<keyword evidence="4" id="KW-0961">Cell wall biogenesis/degradation</keyword>
<comment type="caution">
    <text evidence="7">The sequence shown here is derived from an EMBL/GenBank/DDBJ whole genome shotgun (WGS) entry which is preliminary data.</text>
</comment>
<name>A0ABQ4T1U6_9HYPH</name>
<evidence type="ECO:0000256" key="4">
    <source>
        <dbReference type="ARBA" id="ARBA00023316"/>
    </source>
</evidence>
<dbReference type="CDD" id="cd14668">
    <property type="entry name" value="mlta_B"/>
    <property type="match status" value="1"/>
</dbReference>
<dbReference type="PANTHER" id="PTHR30124:SF0">
    <property type="entry name" value="MEMBRANE-BOUND LYTIC MUREIN TRANSGLYCOSYLASE A"/>
    <property type="match status" value="1"/>
</dbReference>
<dbReference type="InterPro" id="IPR026044">
    <property type="entry name" value="MltA"/>
</dbReference>